<evidence type="ECO:0000256" key="2">
    <source>
        <dbReference type="SAM" id="MobiDB-lite"/>
    </source>
</evidence>
<evidence type="ECO:0000313" key="5">
    <source>
        <dbReference type="Proteomes" id="UP001470230"/>
    </source>
</evidence>
<dbReference type="PANTHER" id="PTHR35683:SF8">
    <property type="entry name" value="YALI0C04136P"/>
    <property type="match status" value="1"/>
</dbReference>
<feature type="compositionally biased region" description="Basic residues" evidence="2">
    <location>
        <begin position="644"/>
        <end position="653"/>
    </location>
</feature>
<keyword evidence="1" id="KW-0863">Zinc-finger</keyword>
<evidence type="ECO:0000313" key="4">
    <source>
        <dbReference type="EMBL" id="KAK8888630.1"/>
    </source>
</evidence>
<dbReference type="Proteomes" id="UP001470230">
    <property type="component" value="Unassembled WGS sequence"/>
</dbReference>
<gene>
    <name evidence="4" type="ORF">M9Y10_033362</name>
</gene>
<dbReference type="PANTHER" id="PTHR35683">
    <property type="entry name" value="YALI0C04136P"/>
    <property type="match status" value="1"/>
</dbReference>
<dbReference type="Pfam" id="PF01612">
    <property type="entry name" value="DNA_pol_A_exo1"/>
    <property type="match status" value="1"/>
</dbReference>
<dbReference type="InterPro" id="IPR036397">
    <property type="entry name" value="RNaseH_sf"/>
</dbReference>
<feature type="domain" description="C2H2-type" evidence="3">
    <location>
        <begin position="329"/>
        <end position="357"/>
    </location>
</feature>
<reference evidence="4 5" key="1">
    <citation type="submission" date="2024-04" db="EMBL/GenBank/DDBJ databases">
        <title>Tritrichomonas musculus Genome.</title>
        <authorList>
            <person name="Alves-Ferreira E."/>
            <person name="Grigg M."/>
            <person name="Lorenzi H."/>
            <person name="Galac M."/>
        </authorList>
    </citation>
    <scope>NUCLEOTIDE SEQUENCE [LARGE SCALE GENOMIC DNA]</scope>
    <source>
        <strain evidence="4 5">EAF2021</strain>
    </source>
</reference>
<keyword evidence="5" id="KW-1185">Reference proteome</keyword>
<protein>
    <recommendedName>
        <fullName evidence="3">C2H2-type domain-containing protein</fullName>
    </recommendedName>
</protein>
<evidence type="ECO:0000259" key="3">
    <source>
        <dbReference type="PROSITE" id="PS50157"/>
    </source>
</evidence>
<comment type="caution">
    <text evidence="4">The sequence shown here is derived from an EMBL/GenBank/DDBJ whole genome shotgun (WGS) entry which is preliminary data.</text>
</comment>
<dbReference type="PROSITE" id="PS50157">
    <property type="entry name" value="ZINC_FINGER_C2H2_2"/>
    <property type="match status" value="1"/>
</dbReference>
<dbReference type="InterPro" id="IPR002562">
    <property type="entry name" value="3'-5'_exonuclease_dom"/>
</dbReference>
<evidence type="ECO:0000256" key="1">
    <source>
        <dbReference type="PROSITE-ProRule" id="PRU00042"/>
    </source>
</evidence>
<keyword evidence="1" id="KW-0862">Zinc</keyword>
<dbReference type="InterPro" id="IPR013087">
    <property type="entry name" value="Znf_C2H2_type"/>
</dbReference>
<accession>A0ABR2KBZ0</accession>
<dbReference type="Gene3D" id="3.30.160.60">
    <property type="entry name" value="Classic Zinc Finger"/>
    <property type="match status" value="1"/>
</dbReference>
<feature type="compositionally biased region" description="Low complexity" evidence="2">
    <location>
        <begin position="654"/>
        <end position="787"/>
    </location>
</feature>
<organism evidence="4 5">
    <name type="scientific">Tritrichomonas musculus</name>
    <dbReference type="NCBI Taxonomy" id="1915356"/>
    <lineage>
        <taxon>Eukaryota</taxon>
        <taxon>Metamonada</taxon>
        <taxon>Parabasalia</taxon>
        <taxon>Tritrichomonadida</taxon>
        <taxon>Tritrichomonadidae</taxon>
        <taxon>Tritrichomonas</taxon>
    </lineage>
</organism>
<dbReference type="SMART" id="SM00355">
    <property type="entry name" value="ZnF_C2H2"/>
    <property type="match status" value="4"/>
</dbReference>
<sequence length="874" mass="101508">MMNISLNKDTHLSSFATVDVEIGQTYNIEYFPKTIIPLKFLSTSSIDLEKSLNELCDGNPISVDFEWKPDIPNSFHPIAIFQFCSSKGIIVIENDDILLSKNDDENINDNDDIQDITNVENYNILKNFLINHQFFGKGTTTDKMKLKMMFDYDFEIEDIEVTFLKPNNLPLGFSTIVQKLIGRPSAHFKDIKVSRSDWSKRPLSVLQLLYAGFDAYSMHLCYNKIIKLNKEEITALFDKENNAFTKKHKLKSDLAKEQSLKIKISFIISFNGNLKNSGSLRNQEVDPMKFIPHDEYSAKHSLFHMYLALKKVELINSHDPNGNNNDDSYRCIQCNKILSNKTDTIEHLWSYHYNDIPSIYFLWQSPAYLCGCIKQIALASQNFVTEEDHLKCTICRKHLQKFRNLYTHFRMFHIFNQAPSEKVENEDNKSTELTVEDYSKVDSNIDLKLILYEHLNKTGKIDKDEKKCRICEKFLNDQKSLKNSESIQTSSVKIIDPRVHFDNESDLISHCWSNHPGIFISLWKHRPSPYPKDLYEKCDKFGRLVIEMLLSGTMYNGVYACSFCLVGFDTPGELFIHLFHRHTVIQTVRAADIGCWPFKIKDLPMIMQAMFRKMCFNDAIASLEKEGILSVNREAKIELSPPKQSRKSKKAQKKSNQNESQKQSNQNESQKQPNQNESQKQPNQNESQKQPNQNESQKQPNQNESQKQPNQNESQKQPNQNESQKQPNQNESQKQPNQNESQKQPNQNESQKQPNQNESQKQSNQNESQKQSNQNESQKQSNQNIQQDPPEGLKKSKKSRKLKKADDDDSQKEENPPNAESTELQLYPFYCNECQVNLLTADERWNHLLEKHLIIDFSAVRYRCHDDLPFLSED</sequence>
<dbReference type="InterPro" id="IPR012337">
    <property type="entry name" value="RNaseH-like_sf"/>
</dbReference>
<dbReference type="EMBL" id="JAPFFF010000005">
    <property type="protein sequence ID" value="KAK8888630.1"/>
    <property type="molecule type" value="Genomic_DNA"/>
</dbReference>
<dbReference type="SUPFAM" id="SSF53098">
    <property type="entry name" value="Ribonuclease H-like"/>
    <property type="match status" value="1"/>
</dbReference>
<proteinExistence type="predicted"/>
<keyword evidence="1" id="KW-0479">Metal-binding</keyword>
<dbReference type="Gene3D" id="3.30.420.10">
    <property type="entry name" value="Ribonuclease H-like superfamily/Ribonuclease H"/>
    <property type="match status" value="1"/>
</dbReference>
<dbReference type="PROSITE" id="PS00028">
    <property type="entry name" value="ZINC_FINGER_C2H2_1"/>
    <property type="match status" value="3"/>
</dbReference>
<feature type="region of interest" description="Disordered" evidence="2">
    <location>
        <begin position="634"/>
        <end position="821"/>
    </location>
</feature>
<name>A0ABR2KBZ0_9EUKA</name>